<proteinExistence type="predicted"/>
<evidence type="ECO:0000313" key="1">
    <source>
        <dbReference type="EMBL" id="CAJ1950331.1"/>
    </source>
</evidence>
<organism evidence="1 2">
    <name type="scientific">Sphenostylis stenocarpa</name>
    <dbReference type="NCBI Taxonomy" id="92480"/>
    <lineage>
        <taxon>Eukaryota</taxon>
        <taxon>Viridiplantae</taxon>
        <taxon>Streptophyta</taxon>
        <taxon>Embryophyta</taxon>
        <taxon>Tracheophyta</taxon>
        <taxon>Spermatophyta</taxon>
        <taxon>Magnoliopsida</taxon>
        <taxon>eudicotyledons</taxon>
        <taxon>Gunneridae</taxon>
        <taxon>Pentapetalae</taxon>
        <taxon>rosids</taxon>
        <taxon>fabids</taxon>
        <taxon>Fabales</taxon>
        <taxon>Fabaceae</taxon>
        <taxon>Papilionoideae</taxon>
        <taxon>50 kb inversion clade</taxon>
        <taxon>NPAAA clade</taxon>
        <taxon>indigoferoid/millettioid clade</taxon>
        <taxon>Phaseoleae</taxon>
        <taxon>Sphenostylis</taxon>
    </lineage>
</organism>
<evidence type="ECO:0000313" key="2">
    <source>
        <dbReference type="Proteomes" id="UP001189624"/>
    </source>
</evidence>
<protein>
    <submittedName>
        <fullName evidence="1">Uncharacterized protein</fullName>
    </submittedName>
</protein>
<name>A0AA86T4A9_9FABA</name>
<accession>A0AA86T4A9</accession>
<dbReference type="AlphaFoldDB" id="A0AA86T4A9"/>
<sequence>MKKSEGIQSVEEGPSTAAAAVEAVDTSSKAKARKRKSFFNCIKSIFKKKKKTGEEDPAAAE</sequence>
<gene>
    <name evidence="1" type="ORF">AYBTSS11_LOCUS14197</name>
</gene>
<keyword evidence="2" id="KW-1185">Reference proteome</keyword>
<dbReference type="EMBL" id="OY731401">
    <property type="protein sequence ID" value="CAJ1950331.1"/>
    <property type="molecule type" value="Genomic_DNA"/>
</dbReference>
<reference evidence="1" key="1">
    <citation type="submission" date="2023-10" db="EMBL/GenBank/DDBJ databases">
        <authorList>
            <person name="Domelevo Entfellner J.-B."/>
        </authorList>
    </citation>
    <scope>NUCLEOTIDE SEQUENCE</scope>
</reference>
<dbReference type="Gramene" id="rna-AYBTSS11_LOCUS14197">
    <property type="protein sequence ID" value="CAJ1950331.1"/>
    <property type="gene ID" value="gene-AYBTSS11_LOCUS14197"/>
</dbReference>
<dbReference type="Proteomes" id="UP001189624">
    <property type="component" value="Chromosome 4"/>
</dbReference>